<dbReference type="GO" id="GO:0008955">
    <property type="term" value="F:peptidoglycan glycosyltransferase activity"/>
    <property type="evidence" value="ECO:0007669"/>
    <property type="project" value="UniProtKB-EC"/>
</dbReference>
<keyword evidence="16" id="KW-0812">Transmembrane</keyword>
<proteinExistence type="inferred from homology"/>
<dbReference type="InterPro" id="IPR012338">
    <property type="entry name" value="Beta-lactam/transpept-like"/>
</dbReference>
<protein>
    <submittedName>
        <fullName evidence="19">Penicillin-binding protein</fullName>
    </submittedName>
</protein>
<dbReference type="Gene3D" id="3.40.710.10">
    <property type="entry name" value="DD-peptidase/beta-lactamase superfamily"/>
    <property type="match status" value="1"/>
</dbReference>
<evidence type="ECO:0000256" key="2">
    <source>
        <dbReference type="ARBA" id="ARBA00007739"/>
    </source>
</evidence>
<dbReference type="Pfam" id="PF00912">
    <property type="entry name" value="Transgly"/>
    <property type="match status" value="1"/>
</dbReference>
<sequence length="698" mass="76407">MRYTKISSKPNSKKQKKYPKRSSAKTKWWTALKIFLITIFSAIILGLIAGGAVFVYFAKDAPKLELNKLESYPSPKMYDKSGTVIATLGSEQRNLVQTDNIPVMLVNAVTSIEDHRFFNTRGVDPIRIAGAFLNNVKGGSLNGGSTLDMQLIKLSFFSTSTSDQTLRVKIQEAWMALELDQQWTKEQIFTAYVNKVNMANGYYGMGTAAEAYYGKDLTKLSIAQLALLAGMPQAPNTYNPYTNEKSAKWRRDLVINAMKKYGKITASQAKQAIATPVTDGLQPLKQSATIPSFADNFLKQALAQAEQIGGKNILSEGVKIYTTLDTSAQQNLYNIVNTNDYVPFSNDTMQVASTLVNVQTGAVVAQIGGRKQPADVTFGYNYAVQTDRDWGSAMKPLVDYGPAFENNIYTSTGDYVTDSPTTYPDGTPLKNWDNNYMGTLTVKNALDLSRNIPAVKTLISVGFAKSEAFLKNVGINLGNMQYSNAISSYPTLPTGEKNISQYGASSEKMAAAYAAFSNNGIYTKPYYVTKLVFPDGREVDYKPERTRAMSASTAYIMTNILQGVLSLPLSQSVGSNAQVPGLPIAGKTGTSNYTDDEMTQITEKYGTLPGMVSPDENFVGYTPQYSMAVWTGYKSRLTPIYGQDTSIATKVFKAMMTQLYPNPSSITPWEMPDGVAQQGTNLVKTDTNGQTIPQSSSN</sequence>
<dbReference type="InterPro" id="IPR001460">
    <property type="entry name" value="PCN-bd_Tpept"/>
</dbReference>
<keyword evidence="10" id="KW-0573">Peptidoglycan synthesis</keyword>
<feature type="compositionally biased region" description="Basic residues" evidence="15">
    <location>
        <begin position="11"/>
        <end position="20"/>
    </location>
</feature>
<evidence type="ECO:0000259" key="18">
    <source>
        <dbReference type="Pfam" id="PF00912"/>
    </source>
</evidence>
<evidence type="ECO:0000256" key="12">
    <source>
        <dbReference type="ARBA" id="ARBA00023316"/>
    </source>
</evidence>
<keyword evidence="8" id="KW-0378">Hydrolase</keyword>
<keyword evidence="20" id="KW-1185">Reference proteome</keyword>
<dbReference type="InterPro" id="IPR050396">
    <property type="entry name" value="Glycosyltr_51/Transpeptidase"/>
</dbReference>
<gene>
    <name evidence="19" type="ORF">D7I46_00055</name>
</gene>
<dbReference type="SUPFAM" id="SSF53955">
    <property type="entry name" value="Lysozyme-like"/>
    <property type="match status" value="1"/>
</dbReference>
<accession>A0A387BM77</accession>
<dbReference type="EMBL" id="CP032627">
    <property type="protein sequence ID" value="AYF99640.1"/>
    <property type="molecule type" value="Genomic_DNA"/>
</dbReference>
<evidence type="ECO:0000256" key="10">
    <source>
        <dbReference type="ARBA" id="ARBA00022984"/>
    </source>
</evidence>
<dbReference type="GO" id="GO:0071555">
    <property type="term" value="P:cell wall organization"/>
    <property type="evidence" value="ECO:0007669"/>
    <property type="project" value="UniProtKB-KW"/>
</dbReference>
<feature type="domain" description="Penicillin-binding protein transpeptidase" evidence="17">
    <location>
        <begin position="354"/>
        <end position="656"/>
    </location>
</feature>
<evidence type="ECO:0000313" key="19">
    <source>
        <dbReference type="EMBL" id="AYF99640.1"/>
    </source>
</evidence>
<evidence type="ECO:0000256" key="5">
    <source>
        <dbReference type="ARBA" id="ARBA00022670"/>
    </source>
</evidence>
<dbReference type="KEGG" id="lact:D7I46_00055"/>
<feature type="transmembrane region" description="Helical" evidence="16">
    <location>
        <begin position="34"/>
        <end position="58"/>
    </location>
</feature>
<feature type="domain" description="Glycosyl transferase family 51" evidence="18">
    <location>
        <begin position="82"/>
        <end position="259"/>
    </location>
</feature>
<evidence type="ECO:0000256" key="11">
    <source>
        <dbReference type="ARBA" id="ARBA00023268"/>
    </source>
</evidence>
<evidence type="ECO:0000256" key="15">
    <source>
        <dbReference type="SAM" id="MobiDB-lite"/>
    </source>
</evidence>
<dbReference type="InterPro" id="IPR023346">
    <property type="entry name" value="Lysozyme-like_dom_sf"/>
</dbReference>
<keyword evidence="11" id="KW-0511">Multifunctional enzyme</keyword>
<dbReference type="InterPro" id="IPR001264">
    <property type="entry name" value="Glyco_trans_51"/>
</dbReference>
<dbReference type="FunFam" id="1.10.3810.10:FF:000001">
    <property type="entry name" value="Penicillin-binding protein 1A"/>
    <property type="match status" value="1"/>
</dbReference>
<dbReference type="PANTHER" id="PTHR32282">
    <property type="entry name" value="BINDING PROTEIN TRANSPEPTIDASE, PUTATIVE-RELATED"/>
    <property type="match status" value="1"/>
</dbReference>
<evidence type="ECO:0000256" key="13">
    <source>
        <dbReference type="ARBA" id="ARBA00034000"/>
    </source>
</evidence>
<keyword evidence="6" id="KW-0328">Glycosyltransferase</keyword>
<comment type="similarity">
    <text evidence="1">In the C-terminal section; belongs to the transpeptidase family.</text>
</comment>
<keyword evidence="3" id="KW-0964">Secreted</keyword>
<dbReference type="Proteomes" id="UP000269374">
    <property type="component" value="Chromosome"/>
</dbReference>
<keyword evidence="16" id="KW-1133">Transmembrane helix</keyword>
<evidence type="ECO:0000256" key="14">
    <source>
        <dbReference type="ARBA" id="ARBA00049902"/>
    </source>
</evidence>
<evidence type="ECO:0000256" key="3">
    <source>
        <dbReference type="ARBA" id="ARBA00022525"/>
    </source>
</evidence>
<name>A0A387BM77_9LACT</name>
<evidence type="ECO:0000256" key="4">
    <source>
        <dbReference type="ARBA" id="ARBA00022645"/>
    </source>
</evidence>
<feature type="compositionally biased region" description="Low complexity" evidence="15">
    <location>
        <begin position="1"/>
        <end position="10"/>
    </location>
</feature>
<evidence type="ECO:0000313" key="20">
    <source>
        <dbReference type="Proteomes" id="UP000269374"/>
    </source>
</evidence>
<dbReference type="SUPFAM" id="SSF56601">
    <property type="entry name" value="beta-lactamase/transpeptidase-like"/>
    <property type="match status" value="1"/>
</dbReference>
<dbReference type="InterPro" id="IPR036950">
    <property type="entry name" value="PBP_transglycosylase"/>
</dbReference>
<evidence type="ECO:0000256" key="6">
    <source>
        <dbReference type="ARBA" id="ARBA00022676"/>
    </source>
</evidence>
<dbReference type="PANTHER" id="PTHR32282:SF29">
    <property type="entry name" value="PENICILLIN-BINDING PROTEIN 1A"/>
    <property type="match status" value="1"/>
</dbReference>
<evidence type="ECO:0000256" key="7">
    <source>
        <dbReference type="ARBA" id="ARBA00022679"/>
    </source>
</evidence>
<dbReference type="AlphaFoldDB" id="A0A387BM77"/>
<dbReference type="Pfam" id="PF00905">
    <property type="entry name" value="Transpeptidase"/>
    <property type="match status" value="1"/>
</dbReference>
<comment type="catalytic activity">
    <reaction evidence="13">
        <text>Preferential cleavage: (Ac)2-L-Lys-D-Ala-|-D-Ala. Also transpeptidation of peptidyl-alanyl moieties that are N-acyl substituents of D-alanine.</text>
        <dbReference type="EC" id="3.4.16.4"/>
    </reaction>
</comment>
<keyword evidence="5" id="KW-0645">Protease</keyword>
<evidence type="ECO:0000256" key="1">
    <source>
        <dbReference type="ARBA" id="ARBA00007090"/>
    </source>
</evidence>
<reference evidence="19 20" key="1">
    <citation type="submission" date="2018-09" db="EMBL/GenBank/DDBJ databases">
        <title>Genome sequencing of strain 1JSPR-7.</title>
        <authorList>
            <person name="Heo J."/>
            <person name="Kim S.-J."/>
            <person name="Kwon S.-W."/>
        </authorList>
    </citation>
    <scope>NUCLEOTIDE SEQUENCE [LARGE SCALE GENOMIC DNA]</scope>
    <source>
        <strain evidence="19 20">1JSPR-7</strain>
    </source>
</reference>
<feature type="region of interest" description="Disordered" evidence="15">
    <location>
        <begin position="1"/>
        <end position="20"/>
    </location>
</feature>
<dbReference type="GO" id="GO:0008360">
    <property type="term" value="P:regulation of cell shape"/>
    <property type="evidence" value="ECO:0007669"/>
    <property type="project" value="UniProtKB-KW"/>
</dbReference>
<comment type="similarity">
    <text evidence="2">In the N-terminal section; belongs to the glycosyltransferase 51 family.</text>
</comment>
<dbReference type="Gene3D" id="1.10.3810.10">
    <property type="entry name" value="Biosynthetic peptidoglycan transglycosylase-like"/>
    <property type="match status" value="1"/>
</dbReference>
<dbReference type="GO" id="GO:0009002">
    <property type="term" value="F:serine-type D-Ala-D-Ala carboxypeptidase activity"/>
    <property type="evidence" value="ECO:0007669"/>
    <property type="project" value="UniProtKB-EC"/>
</dbReference>
<keyword evidence="4" id="KW-0121">Carboxypeptidase</keyword>
<dbReference type="GO" id="GO:0008658">
    <property type="term" value="F:penicillin binding"/>
    <property type="evidence" value="ECO:0007669"/>
    <property type="project" value="InterPro"/>
</dbReference>
<dbReference type="GO" id="GO:0030288">
    <property type="term" value="C:outer membrane-bounded periplasmic space"/>
    <property type="evidence" value="ECO:0007669"/>
    <property type="project" value="TreeGrafter"/>
</dbReference>
<organism evidence="19 20">
    <name type="scientific">Lactococcus allomyrinae</name>
    <dbReference type="NCBI Taxonomy" id="2419773"/>
    <lineage>
        <taxon>Bacteria</taxon>
        <taxon>Bacillati</taxon>
        <taxon>Bacillota</taxon>
        <taxon>Bacilli</taxon>
        <taxon>Lactobacillales</taxon>
        <taxon>Streptococcaceae</taxon>
        <taxon>Lactococcus</taxon>
    </lineage>
</organism>
<keyword evidence="16" id="KW-0472">Membrane</keyword>
<dbReference type="RefSeq" id="WP_120771030.1">
    <property type="nucleotide sequence ID" value="NZ_CP032627.1"/>
</dbReference>
<keyword evidence="7" id="KW-0808">Transferase</keyword>
<dbReference type="OrthoDB" id="9766909at2"/>
<dbReference type="GO" id="GO:0009252">
    <property type="term" value="P:peptidoglycan biosynthetic process"/>
    <property type="evidence" value="ECO:0007669"/>
    <property type="project" value="UniProtKB-KW"/>
</dbReference>
<keyword evidence="12" id="KW-0961">Cell wall biogenesis/degradation</keyword>
<evidence type="ECO:0000259" key="17">
    <source>
        <dbReference type="Pfam" id="PF00905"/>
    </source>
</evidence>
<comment type="catalytic activity">
    <reaction evidence="14">
        <text>[GlcNAc-(1-&gt;4)-Mur2Ac(oyl-L-Ala-gamma-D-Glu-L-Lys-D-Ala-D-Ala)](n)-di-trans,octa-cis-undecaprenyl diphosphate + beta-D-GlcNAc-(1-&gt;4)-Mur2Ac(oyl-L-Ala-gamma-D-Glu-L-Lys-D-Ala-D-Ala)-di-trans,octa-cis-undecaprenyl diphosphate = [GlcNAc-(1-&gt;4)-Mur2Ac(oyl-L-Ala-gamma-D-Glu-L-Lys-D-Ala-D-Ala)](n+1)-di-trans,octa-cis-undecaprenyl diphosphate + di-trans,octa-cis-undecaprenyl diphosphate + H(+)</text>
        <dbReference type="Rhea" id="RHEA:23708"/>
        <dbReference type="Rhea" id="RHEA-COMP:9602"/>
        <dbReference type="Rhea" id="RHEA-COMP:9603"/>
        <dbReference type="ChEBI" id="CHEBI:15378"/>
        <dbReference type="ChEBI" id="CHEBI:58405"/>
        <dbReference type="ChEBI" id="CHEBI:60033"/>
        <dbReference type="ChEBI" id="CHEBI:78435"/>
        <dbReference type="EC" id="2.4.99.28"/>
    </reaction>
</comment>
<dbReference type="GO" id="GO:0006508">
    <property type="term" value="P:proteolysis"/>
    <property type="evidence" value="ECO:0007669"/>
    <property type="project" value="UniProtKB-KW"/>
</dbReference>
<keyword evidence="9" id="KW-0133">Cell shape</keyword>
<evidence type="ECO:0000256" key="16">
    <source>
        <dbReference type="SAM" id="Phobius"/>
    </source>
</evidence>
<evidence type="ECO:0000256" key="8">
    <source>
        <dbReference type="ARBA" id="ARBA00022801"/>
    </source>
</evidence>
<evidence type="ECO:0000256" key="9">
    <source>
        <dbReference type="ARBA" id="ARBA00022960"/>
    </source>
</evidence>